<organism evidence="9 10">
    <name type="scientific">Oceanobacillus longus</name>
    <dbReference type="NCBI Taxonomy" id="930120"/>
    <lineage>
        <taxon>Bacteria</taxon>
        <taxon>Bacillati</taxon>
        <taxon>Bacillota</taxon>
        <taxon>Bacilli</taxon>
        <taxon>Bacillales</taxon>
        <taxon>Bacillaceae</taxon>
        <taxon>Oceanobacillus</taxon>
    </lineage>
</organism>
<keyword evidence="5" id="KW-0805">Transcription regulation</keyword>
<evidence type="ECO:0000313" key="10">
    <source>
        <dbReference type="Proteomes" id="UP001595772"/>
    </source>
</evidence>
<sequence>MEMLSCHLNRDIEIPLYEQLYIYIKNEITEGRLPYGSKLPSKRKLAEFLSISQNTVETAYDQLIAEGYVESLPRKGYFIMASGDLEYVQPADADPKLDPREEEHSDVTYNFHPSWVDTENFPFAQWRKYAKNTIDKQNHSLLLLGDARGEFELRQEISYYLYHARGIQCSPEDIIVGAGVEVLLQQLLLLFEKNTVYGVEDPGYHLILRILKSFPNEVYPLEVDEEGIQVEPIEKANPNVVYVTPSHHFPYGTVLSVNRRTQLLNWAAEEKNRYIIEDDYDSEFRYSGKSIPSLKSLDKKGNVIYLGSFSKSLIPSLRISYMVLPKQLLERYKDELSFYHSSVSRIDQHILAQFMKEGDFERHLNRMRKIYRRKLEKIIDMLKPYEDTVSVIGERSGLHIVLSVKNGLSEGELVSQALDAGIKVYPLSGYSLGKNYENPPKIILGFAGIPEENLAKAITTLLNIWVPVTPRNLSKTEQ</sequence>
<dbReference type="GO" id="GO:0008483">
    <property type="term" value="F:transaminase activity"/>
    <property type="evidence" value="ECO:0007669"/>
    <property type="project" value="UniProtKB-KW"/>
</dbReference>
<dbReference type="Pfam" id="PF00392">
    <property type="entry name" value="GntR"/>
    <property type="match status" value="1"/>
</dbReference>
<dbReference type="InterPro" id="IPR000524">
    <property type="entry name" value="Tscrpt_reg_HTH_GntR"/>
</dbReference>
<feature type="domain" description="HTH gntR-type" evidence="8">
    <location>
        <begin position="14"/>
        <end position="82"/>
    </location>
</feature>
<name>A0ABV8GV24_9BACI</name>
<dbReference type="RefSeq" id="WP_379496042.1">
    <property type="nucleotide sequence ID" value="NZ_JBHSAO010000004.1"/>
</dbReference>
<comment type="similarity">
    <text evidence="2">In the C-terminal section; belongs to the class-I pyridoxal-phosphate-dependent aminotransferase family.</text>
</comment>
<dbReference type="SUPFAM" id="SSF53383">
    <property type="entry name" value="PLP-dependent transferases"/>
    <property type="match status" value="1"/>
</dbReference>
<comment type="cofactor">
    <cofactor evidence="1">
        <name>pyridoxal 5'-phosphate</name>
        <dbReference type="ChEBI" id="CHEBI:597326"/>
    </cofactor>
</comment>
<dbReference type="InterPro" id="IPR036390">
    <property type="entry name" value="WH_DNA-bd_sf"/>
</dbReference>
<dbReference type="Gene3D" id="3.40.640.10">
    <property type="entry name" value="Type I PLP-dependent aspartate aminotransferase-like (Major domain)"/>
    <property type="match status" value="1"/>
</dbReference>
<keyword evidence="6" id="KW-0238">DNA-binding</keyword>
<dbReference type="InterPro" id="IPR015424">
    <property type="entry name" value="PyrdxlP-dep_Trfase"/>
</dbReference>
<dbReference type="EMBL" id="JBHSAO010000004">
    <property type="protein sequence ID" value="MFC4023535.1"/>
    <property type="molecule type" value="Genomic_DNA"/>
</dbReference>
<evidence type="ECO:0000256" key="6">
    <source>
        <dbReference type="ARBA" id="ARBA00023125"/>
    </source>
</evidence>
<keyword evidence="7" id="KW-0804">Transcription</keyword>
<dbReference type="PANTHER" id="PTHR46577">
    <property type="entry name" value="HTH-TYPE TRANSCRIPTIONAL REGULATORY PROTEIN GABR"/>
    <property type="match status" value="1"/>
</dbReference>
<dbReference type="Pfam" id="PF00155">
    <property type="entry name" value="Aminotran_1_2"/>
    <property type="match status" value="1"/>
</dbReference>
<gene>
    <name evidence="9" type="ORF">ACFOUV_06835</name>
</gene>
<keyword evidence="4" id="KW-0663">Pyridoxal phosphate</keyword>
<evidence type="ECO:0000256" key="2">
    <source>
        <dbReference type="ARBA" id="ARBA00005384"/>
    </source>
</evidence>
<evidence type="ECO:0000256" key="1">
    <source>
        <dbReference type="ARBA" id="ARBA00001933"/>
    </source>
</evidence>
<evidence type="ECO:0000256" key="7">
    <source>
        <dbReference type="ARBA" id="ARBA00023163"/>
    </source>
</evidence>
<dbReference type="SUPFAM" id="SSF46785">
    <property type="entry name" value="Winged helix' DNA-binding domain"/>
    <property type="match status" value="1"/>
</dbReference>
<comment type="caution">
    <text evidence="9">The sequence shown here is derived from an EMBL/GenBank/DDBJ whole genome shotgun (WGS) entry which is preliminary data.</text>
</comment>
<evidence type="ECO:0000313" key="9">
    <source>
        <dbReference type="EMBL" id="MFC4023535.1"/>
    </source>
</evidence>
<dbReference type="CDD" id="cd07377">
    <property type="entry name" value="WHTH_GntR"/>
    <property type="match status" value="1"/>
</dbReference>
<keyword evidence="10" id="KW-1185">Reference proteome</keyword>
<dbReference type="InterPro" id="IPR036388">
    <property type="entry name" value="WH-like_DNA-bd_sf"/>
</dbReference>
<dbReference type="InterPro" id="IPR051446">
    <property type="entry name" value="HTH_trans_reg/aminotransferase"/>
</dbReference>
<reference evidence="10" key="1">
    <citation type="journal article" date="2019" name="Int. J. Syst. Evol. Microbiol.">
        <title>The Global Catalogue of Microorganisms (GCM) 10K type strain sequencing project: providing services to taxonomists for standard genome sequencing and annotation.</title>
        <authorList>
            <consortium name="The Broad Institute Genomics Platform"/>
            <consortium name="The Broad Institute Genome Sequencing Center for Infectious Disease"/>
            <person name="Wu L."/>
            <person name="Ma J."/>
        </authorList>
    </citation>
    <scope>NUCLEOTIDE SEQUENCE [LARGE SCALE GENOMIC DNA]</scope>
    <source>
        <strain evidence="10">IBRC-M 10703</strain>
    </source>
</reference>
<keyword evidence="3 9" id="KW-0808">Transferase</keyword>
<evidence type="ECO:0000256" key="3">
    <source>
        <dbReference type="ARBA" id="ARBA00022576"/>
    </source>
</evidence>
<dbReference type="Proteomes" id="UP001595772">
    <property type="component" value="Unassembled WGS sequence"/>
</dbReference>
<dbReference type="CDD" id="cd00609">
    <property type="entry name" value="AAT_like"/>
    <property type="match status" value="1"/>
</dbReference>
<dbReference type="Gene3D" id="1.10.10.10">
    <property type="entry name" value="Winged helix-like DNA-binding domain superfamily/Winged helix DNA-binding domain"/>
    <property type="match status" value="1"/>
</dbReference>
<proteinExistence type="inferred from homology"/>
<protein>
    <submittedName>
        <fullName evidence="9">PLP-dependent aminotransferase family protein</fullName>
    </submittedName>
</protein>
<dbReference type="PROSITE" id="PS50949">
    <property type="entry name" value="HTH_GNTR"/>
    <property type="match status" value="1"/>
</dbReference>
<dbReference type="PANTHER" id="PTHR46577:SF1">
    <property type="entry name" value="HTH-TYPE TRANSCRIPTIONAL REGULATORY PROTEIN GABR"/>
    <property type="match status" value="1"/>
</dbReference>
<accession>A0ABV8GV24</accession>
<evidence type="ECO:0000256" key="4">
    <source>
        <dbReference type="ARBA" id="ARBA00022898"/>
    </source>
</evidence>
<dbReference type="PRINTS" id="PR00035">
    <property type="entry name" value="HTHGNTR"/>
</dbReference>
<evidence type="ECO:0000259" key="8">
    <source>
        <dbReference type="PROSITE" id="PS50949"/>
    </source>
</evidence>
<dbReference type="SMART" id="SM00345">
    <property type="entry name" value="HTH_GNTR"/>
    <property type="match status" value="1"/>
</dbReference>
<dbReference type="InterPro" id="IPR004839">
    <property type="entry name" value="Aminotransferase_I/II_large"/>
</dbReference>
<keyword evidence="3 9" id="KW-0032">Aminotransferase</keyword>
<evidence type="ECO:0000256" key="5">
    <source>
        <dbReference type="ARBA" id="ARBA00023015"/>
    </source>
</evidence>
<dbReference type="InterPro" id="IPR015421">
    <property type="entry name" value="PyrdxlP-dep_Trfase_major"/>
</dbReference>